<dbReference type="InterPro" id="IPR000515">
    <property type="entry name" value="MetI-like"/>
</dbReference>
<evidence type="ECO:0000259" key="8">
    <source>
        <dbReference type="PROSITE" id="PS50928"/>
    </source>
</evidence>
<proteinExistence type="inferred from homology"/>
<dbReference type="Pfam" id="PF00528">
    <property type="entry name" value="BPD_transp_1"/>
    <property type="match status" value="1"/>
</dbReference>
<organism evidence="9 10">
    <name type="scientific">Craurococcus roseus</name>
    <dbReference type="NCBI Taxonomy" id="77585"/>
    <lineage>
        <taxon>Bacteria</taxon>
        <taxon>Pseudomonadati</taxon>
        <taxon>Pseudomonadota</taxon>
        <taxon>Alphaproteobacteria</taxon>
        <taxon>Acetobacterales</taxon>
        <taxon>Acetobacteraceae</taxon>
        <taxon>Craurococcus</taxon>
    </lineage>
</organism>
<reference evidence="9 10" key="1">
    <citation type="journal article" date="2019" name="Int. J. Syst. Evol. Microbiol.">
        <title>The Global Catalogue of Microorganisms (GCM) 10K type strain sequencing project: providing services to taxonomists for standard genome sequencing and annotation.</title>
        <authorList>
            <consortium name="The Broad Institute Genomics Platform"/>
            <consortium name="The Broad Institute Genome Sequencing Center for Infectious Disease"/>
            <person name="Wu L."/>
            <person name="Ma J."/>
        </authorList>
    </citation>
    <scope>NUCLEOTIDE SEQUENCE [LARGE SCALE GENOMIC DNA]</scope>
    <source>
        <strain evidence="9 10">JCM 9933</strain>
    </source>
</reference>
<evidence type="ECO:0000313" key="9">
    <source>
        <dbReference type="EMBL" id="GAA0571569.1"/>
    </source>
</evidence>
<dbReference type="PANTHER" id="PTHR32243">
    <property type="entry name" value="MALTOSE TRANSPORT SYSTEM PERMEASE-RELATED"/>
    <property type="match status" value="1"/>
</dbReference>
<protein>
    <submittedName>
        <fullName evidence="9">Carbohydrate ABC transporter permease</fullName>
    </submittedName>
</protein>
<evidence type="ECO:0000256" key="5">
    <source>
        <dbReference type="ARBA" id="ARBA00022989"/>
    </source>
</evidence>
<accession>A0ABN1EQ42</accession>
<feature type="transmembrane region" description="Helical" evidence="7">
    <location>
        <begin position="167"/>
        <end position="189"/>
    </location>
</feature>
<evidence type="ECO:0000256" key="3">
    <source>
        <dbReference type="ARBA" id="ARBA00022475"/>
    </source>
</evidence>
<feature type="transmembrane region" description="Helical" evidence="7">
    <location>
        <begin position="97"/>
        <end position="121"/>
    </location>
</feature>
<evidence type="ECO:0000313" key="10">
    <source>
        <dbReference type="Proteomes" id="UP001501588"/>
    </source>
</evidence>
<keyword evidence="10" id="KW-1185">Reference proteome</keyword>
<evidence type="ECO:0000256" key="4">
    <source>
        <dbReference type="ARBA" id="ARBA00022692"/>
    </source>
</evidence>
<dbReference type="InterPro" id="IPR050901">
    <property type="entry name" value="BP-dep_ABC_trans_perm"/>
</dbReference>
<feature type="transmembrane region" description="Helical" evidence="7">
    <location>
        <begin position="269"/>
        <end position="295"/>
    </location>
</feature>
<keyword evidence="6 7" id="KW-0472">Membrane</keyword>
<evidence type="ECO:0000256" key="7">
    <source>
        <dbReference type="RuleBase" id="RU363032"/>
    </source>
</evidence>
<comment type="subcellular location">
    <subcellularLocation>
        <location evidence="1 7">Cell membrane</location>
        <topology evidence="1 7">Multi-pass membrane protein</topology>
    </subcellularLocation>
</comment>
<name>A0ABN1EQ42_9PROT</name>
<comment type="similarity">
    <text evidence="7">Belongs to the binding-protein-dependent transport system permease family.</text>
</comment>
<comment type="caution">
    <text evidence="9">The sequence shown here is derived from an EMBL/GenBank/DDBJ whole genome shotgun (WGS) entry which is preliminary data.</text>
</comment>
<keyword evidence="4 7" id="KW-0812">Transmembrane</keyword>
<evidence type="ECO:0000256" key="6">
    <source>
        <dbReference type="ARBA" id="ARBA00023136"/>
    </source>
</evidence>
<sequence length="304" mass="33831">MTEAVATAEARPAAANTATVAPEQMSWDSRARRVVTVYVPLACFVLILLFPFYWMAVTSFKPNAELYDFKTYNPFWIDSPTLDHIRKLLFETSYPRWVFTTMTVAVCATVLSLFSSTLAAYAIQRLRFKGSQYVGLAIYLAYLVPPSILFIPLATMVFQLGLFDSPLALILVYPTFLVPFCTWLLIGYFKSIPYELEECALIDGATRLQILTQITLPLAVPGLISAGIFSFTLSWNEFIYALAFIQSSESKTVPVAILTELVSGDVYQWGALMAGSLLGSLPVAIFYSFFVDYYVSSLTGAVKE</sequence>
<feature type="transmembrane region" description="Helical" evidence="7">
    <location>
        <begin position="35"/>
        <end position="56"/>
    </location>
</feature>
<keyword evidence="3" id="KW-1003">Cell membrane</keyword>
<dbReference type="InterPro" id="IPR035906">
    <property type="entry name" value="MetI-like_sf"/>
</dbReference>
<evidence type="ECO:0000256" key="2">
    <source>
        <dbReference type="ARBA" id="ARBA00022448"/>
    </source>
</evidence>
<dbReference type="RefSeq" id="WP_343893837.1">
    <property type="nucleotide sequence ID" value="NZ_BAAAFZ010000008.1"/>
</dbReference>
<evidence type="ECO:0000256" key="1">
    <source>
        <dbReference type="ARBA" id="ARBA00004651"/>
    </source>
</evidence>
<gene>
    <name evidence="9" type="ORF">GCM10009416_07740</name>
</gene>
<dbReference type="Proteomes" id="UP001501588">
    <property type="component" value="Unassembled WGS sequence"/>
</dbReference>
<dbReference type="CDD" id="cd06261">
    <property type="entry name" value="TM_PBP2"/>
    <property type="match status" value="1"/>
</dbReference>
<dbReference type="PANTHER" id="PTHR32243:SF18">
    <property type="entry name" value="INNER MEMBRANE ABC TRANSPORTER PERMEASE PROTEIN YCJP"/>
    <property type="match status" value="1"/>
</dbReference>
<dbReference type="EMBL" id="BAAAFZ010000008">
    <property type="protein sequence ID" value="GAA0571569.1"/>
    <property type="molecule type" value="Genomic_DNA"/>
</dbReference>
<keyword evidence="2 7" id="KW-0813">Transport</keyword>
<feature type="transmembrane region" description="Helical" evidence="7">
    <location>
        <begin position="210"/>
        <end position="233"/>
    </location>
</feature>
<dbReference type="SUPFAM" id="SSF161098">
    <property type="entry name" value="MetI-like"/>
    <property type="match status" value="1"/>
</dbReference>
<dbReference type="Gene3D" id="1.10.3720.10">
    <property type="entry name" value="MetI-like"/>
    <property type="match status" value="1"/>
</dbReference>
<keyword evidence="5 7" id="KW-1133">Transmembrane helix</keyword>
<feature type="domain" description="ABC transmembrane type-1" evidence="8">
    <location>
        <begin position="98"/>
        <end position="290"/>
    </location>
</feature>
<dbReference type="PROSITE" id="PS50928">
    <property type="entry name" value="ABC_TM1"/>
    <property type="match status" value="1"/>
</dbReference>
<feature type="transmembrane region" description="Helical" evidence="7">
    <location>
        <begin position="133"/>
        <end position="155"/>
    </location>
</feature>